<feature type="region of interest" description="Disordered" evidence="1">
    <location>
        <begin position="27"/>
        <end position="162"/>
    </location>
</feature>
<name>A0AAN9RI44_PHACN</name>
<feature type="compositionally biased region" description="Low complexity" evidence="1">
    <location>
        <begin position="116"/>
        <end position="162"/>
    </location>
</feature>
<evidence type="ECO:0000256" key="1">
    <source>
        <dbReference type="SAM" id="MobiDB-lite"/>
    </source>
</evidence>
<dbReference type="AlphaFoldDB" id="A0AAN9RI44"/>
<evidence type="ECO:0000313" key="2">
    <source>
        <dbReference type="EMBL" id="KAK7373626.1"/>
    </source>
</evidence>
<gene>
    <name evidence="2" type="ORF">VNO80_07041</name>
</gene>
<dbReference type="Proteomes" id="UP001374584">
    <property type="component" value="Unassembled WGS sequence"/>
</dbReference>
<keyword evidence="3" id="KW-1185">Reference proteome</keyword>
<reference evidence="2 3" key="1">
    <citation type="submission" date="2024-01" db="EMBL/GenBank/DDBJ databases">
        <title>The genomes of 5 underutilized Papilionoideae crops provide insights into root nodulation and disease resistanc.</title>
        <authorList>
            <person name="Jiang F."/>
        </authorList>
    </citation>
    <scope>NUCLEOTIDE SEQUENCE [LARGE SCALE GENOMIC DNA]</scope>
    <source>
        <strain evidence="2">JINMINGXINNONG_FW02</strain>
        <tissue evidence="2">Leaves</tissue>
    </source>
</reference>
<feature type="compositionally biased region" description="Basic residues" evidence="1">
    <location>
        <begin position="44"/>
        <end position="56"/>
    </location>
</feature>
<evidence type="ECO:0000313" key="3">
    <source>
        <dbReference type="Proteomes" id="UP001374584"/>
    </source>
</evidence>
<organism evidence="2 3">
    <name type="scientific">Phaseolus coccineus</name>
    <name type="common">Scarlet runner bean</name>
    <name type="synonym">Phaseolus multiflorus</name>
    <dbReference type="NCBI Taxonomy" id="3886"/>
    <lineage>
        <taxon>Eukaryota</taxon>
        <taxon>Viridiplantae</taxon>
        <taxon>Streptophyta</taxon>
        <taxon>Embryophyta</taxon>
        <taxon>Tracheophyta</taxon>
        <taxon>Spermatophyta</taxon>
        <taxon>Magnoliopsida</taxon>
        <taxon>eudicotyledons</taxon>
        <taxon>Gunneridae</taxon>
        <taxon>Pentapetalae</taxon>
        <taxon>rosids</taxon>
        <taxon>fabids</taxon>
        <taxon>Fabales</taxon>
        <taxon>Fabaceae</taxon>
        <taxon>Papilionoideae</taxon>
        <taxon>50 kb inversion clade</taxon>
        <taxon>NPAAA clade</taxon>
        <taxon>indigoferoid/millettioid clade</taxon>
        <taxon>Phaseoleae</taxon>
        <taxon>Phaseolus</taxon>
    </lineage>
</organism>
<sequence length="318" mass="35460">MRCCFEGFKQFRIFIISVERISKRLQMSSGGCDQPKPYLSSQNKGKRVMKRKRPRYVLKVNIPPPPNAPIAHVPSPSPTPAHTSSPTPGLTPISTAASFPCPRTADIPSQSRRDISPTTSSPTPVVASAPSPSGTGPSTSSVPSPLPRVTPLSTPSPLSMPSRINDCAIGEGAQIYPDRGDAESNNEDDTLSFGHALPMISPYGNGFHPCRVASQAITFIIKQQYCQPWLTWGSMTDEDREIFFKRFKKKVAPLVHMSMPFAWQKSWVVLHILMRYLCRLIYEKVVVNLLMKDRDVHTKNFRVDFPKSDQRLHLDHPP</sequence>
<accession>A0AAN9RI44</accession>
<dbReference type="EMBL" id="JAYMYR010000003">
    <property type="protein sequence ID" value="KAK7373626.1"/>
    <property type="molecule type" value="Genomic_DNA"/>
</dbReference>
<feature type="compositionally biased region" description="Low complexity" evidence="1">
    <location>
        <begin position="69"/>
        <end position="88"/>
    </location>
</feature>
<comment type="caution">
    <text evidence="2">The sequence shown here is derived from an EMBL/GenBank/DDBJ whole genome shotgun (WGS) entry which is preliminary data.</text>
</comment>
<protein>
    <submittedName>
        <fullName evidence="2">Uncharacterized protein</fullName>
    </submittedName>
</protein>
<proteinExistence type="predicted"/>